<evidence type="ECO:0000259" key="1">
    <source>
        <dbReference type="Pfam" id="PF13280"/>
    </source>
</evidence>
<evidence type="ECO:0000313" key="3">
    <source>
        <dbReference type="Proteomes" id="UP000198778"/>
    </source>
</evidence>
<dbReference type="RefSeq" id="WP_090842644.1">
    <property type="nucleotide sequence ID" value="NZ_FNIL01000004.1"/>
</dbReference>
<organism evidence="2 3">
    <name type="scientific">Alkalicoccus daliensis</name>
    <dbReference type="NCBI Taxonomy" id="745820"/>
    <lineage>
        <taxon>Bacteria</taxon>
        <taxon>Bacillati</taxon>
        <taxon>Bacillota</taxon>
        <taxon>Bacilli</taxon>
        <taxon>Bacillales</taxon>
        <taxon>Bacillaceae</taxon>
        <taxon>Alkalicoccus</taxon>
    </lineage>
</organism>
<accession>A0A1H0F6R9</accession>
<gene>
    <name evidence="2" type="ORF">SAMN04488053_104212</name>
</gene>
<protein>
    <recommendedName>
        <fullName evidence="1">WYL domain-containing protein</fullName>
    </recommendedName>
</protein>
<name>A0A1H0F6R9_9BACI</name>
<proteinExistence type="predicted"/>
<feature type="domain" description="WYL" evidence="1">
    <location>
        <begin position="5"/>
        <end position="62"/>
    </location>
</feature>
<keyword evidence="3" id="KW-1185">Reference proteome</keyword>
<evidence type="ECO:0000313" key="2">
    <source>
        <dbReference type="EMBL" id="SDN90316.1"/>
    </source>
</evidence>
<dbReference type="Proteomes" id="UP000198778">
    <property type="component" value="Unassembled WGS sequence"/>
</dbReference>
<dbReference type="InterPro" id="IPR026881">
    <property type="entry name" value="WYL_dom"/>
</dbReference>
<sequence>MKGILDRAVEKGEKVQVIYLSGEGELTQRWVTVWKVTEKHLVCYCHYRKQKRTLTLSNILSAVPEKIKERTA</sequence>
<dbReference type="STRING" id="745820.SAMN04488053_104212"/>
<reference evidence="3" key="1">
    <citation type="submission" date="2016-10" db="EMBL/GenBank/DDBJ databases">
        <authorList>
            <person name="Varghese N."/>
            <person name="Submissions S."/>
        </authorList>
    </citation>
    <scope>NUCLEOTIDE SEQUENCE [LARGE SCALE GENOMIC DNA]</scope>
    <source>
        <strain evidence="3">CGMCC 1.10369</strain>
    </source>
</reference>
<dbReference type="EMBL" id="FNIL01000004">
    <property type="protein sequence ID" value="SDN90316.1"/>
    <property type="molecule type" value="Genomic_DNA"/>
</dbReference>
<dbReference type="AlphaFoldDB" id="A0A1H0F6R9"/>
<dbReference type="OrthoDB" id="2112405at2"/>
<dbReference type="Pfam" id="PF13280">
    <property type="entry name" value="WYL"/>
    <property type="match status" value="1"/>
</dbReference>